<dbReference type="GO" id="GO:0097001">
    <property type="term" value="F:ceramide binding"/>
    <property type="evidence" value="ECO:0007669"/>
    <property type="project" value="TreeGrafter"/>
</dbReference>
<dbReference type="GO" id="GO:0006644">
    <property type="term" value="P:phospholipid metabolic process"/>
    <property type="evidence" value="ECO:0007669"/>
    <property type="project" value="TreeGrafter"/>
</dbReference>
<feature type="transmembrane region" description="Helical" evidence="6">
    <location>
        <begin position="196"/>
        <end position="216"/>
    </location>
</feature>
<protein>
    <recommendedName>
        <fullName evidence="7">TLC domain-containing protein</fullName>
    </recommendedName>
</protein>
<proteinExistence type="predicted"/>
<feature type="transmembrane region" description="Helical" evidence="6">
    <location>
        <begin position="228"/>
        <end position="249"/>
    </location>
</feature>
<dbReference type="Pfam" id="PF03798">
    <property type="entry name" value="TRAM_LAG1_CLN8"/>
    <property type="match status" value="1"/>
</dbReference>
<comment type="subcellular location">
    <subcellularLocation>
        <location evidence="1">Membrane</location>
        <topology evidence="1">Multi-pass membrane protein</topology>
    </subcellularLocation>
</comment>
<feature type="domain" description="TLC" evidence="7">
    <location>
        <begin position="62"/>
        <end position="262"/>
    </location>
</feature>
<evidence type="ECO:0000313" key="8">
    <source>
        <dbReference type="EMBL" id="KAJ7341887.1"/>
    </source>
</evidence>
<dbReference type="PANTHER" id="PTHR13439:SF7">
    <property type="entry name" value="PROTEIN CLN8"/>
    <property type="match status" value="1"/>
</dbReference>
<keyword evidence="3 6" id="KW-1133">Transmembrane helix</keyword>
<feature type="transmembrane region" description="Helical" evidence="6">
    <location>
        <begin position="165"/>
        <end position="184"/>
    </location>
</feature>
<gene>
    <name evidence="8" type="ORF">JRQ81_007537</name>
</gene>
<feature type="transmembrane region" description="Helical" evidence="6">
    <location>
        <begin position="133"/>
        <end position="153"/>
    </location>
</feature>
<dbReference type="PANTHER" id="PTHR13439">
    <property type="entry name" value="CT120 PROTEIN"/>
    <property type="match status" value="1"/>
</dbReference>
<evidence type="ECO:0000256" key="5">
    <source>
        <dbReference type="PROSITE-ProRule" id="PRU00205"/>
    </source>
</evidence>
<evidence type="ECO:0000256" key="3">
    <source>
        <dbReference type="ARBA" id="ARBA00022989"/>
    </source>
</evidence>
<dbReference type="GO" id="GO:0005783">
    <property type="term" value="C:endoplasmic reticulum"/>
    <property type="evidence" value="ECO:0007669"/>
    <property type="project" value="TreeGrafter"/>
</dbReference>
<evidence type="ECO:0000256" key="4">
    <source>
        <dbReference type="ARBA" id="ARBA00023136"/>
    </source>
</evidence>
<dbReference type="SMART" id="SM00724">
    <property type="entry name" value="TLC"/>
    <property type="match status" value="1"/>
</dbReference>
<name>A0A9Q0Y4Z0_9SAUR</name>
<keyword evidence="9" id="KW-1185">Reference proteome</keyword>
<dbReference type="OrthoDB" id="10052906at2759"/>
<evidence type="ECO:0000256" key="2">
    <source>
        <dbReference type="ARBA" id="ARBA00022692"/>
    </source>
</evidence>
<evidence type="ECO:0000256" key="6">
    <source>
        <dbReference type="SAM" id="Phobius"/>
    </source>
</evidence>
<organism evidence="8 9">
    <name type="scientific">Phrynocephalus forsythii</name>
    <dbReference type="NCBI Taxonomy" id="171643"/>
    <lineage>
        <taxon>Eukaryota</taxon>
        <taxon>Metazoa</taxon>
        <taxon>Chordata</taxon>
        <taxon>Craniata</taxon>
        <taxon>Vertebrata</taxon>
        <taxon>Euteleostomi</taxon>
        <taxon>Lepidosauria</taxon>
        <taxon>Squamata</taxon>
        <taxon>Bifurcata</taxon>
        <taxon>Unidentata</taxon>
        <taxon>Episquamata</taxon>
        <taxon>Toxicofera</taxon>
        <taxon>Iguania</taxon>
        <taxon>Acrodonta</taxon>
        <taxon>Agamidae</taxon>
        <taxon>Agaminae</taxon>
        <taxon>Phrynocephalus</taxon>
    </lineage>
</organism>
<sequence length="288" mass="33343">MKLENDGATPQSIFSWDYVRWDVRLKLVAVGFFVYLGVFSLSHFLSSWMSITYRSLPAKEKVFWNLASTRGVFGIQSCVAGLWALLLDPVLQADKATSQQEWSWFDCLTASGFFLLENIAIHVSNVAFRTFDVFLAVHHLLAFGSLFGIVTNLKAGHYLPLMGMLLEMSTPFTCISWMLLKVGWSGTFFWKANQWIMIHMFHCRMILTYHMWWVCISKWNAFRESLELWHFAVELVGMAAVTLLLNPYWTYKKTQQLLCPVDWNFADRTTKRSSSEKLNGDTLQKKEL</sequence>
<dbReference type="EMBL" id="JAPFRF010000002">
    <property type="protein sequence ID" value="KAJ7341887.1"/>
    <property type="molecule type" value="Genomic_DNA"/>
</dbReference>
<evidence type="ECO:0000259" key="7">
    <source>
        <dbReference type="PROSITE" id="PS50922"/>
    </source>
</evidence>
<keyword evidence="2 5" id="KW-0812">Transmembrane</keyword>
<dbReference type="AlphaFoldDB" id="A0A9Q0Y4Z0"/>
<evidence type="ECO:0000256" key="1">
    <source>
        <dbReference type="ARBA" id="ARBA00004141"/>
    </source>
</evidence>
<comment type="caution">
    <text evidence="8">The sequence shown here is derived from an EMBL/GenBank/DDBJ whole genome shotgun (WGS) entry which is preliminary data.</text>
</comment>
<feature type="transmembrane region" description="Helical" evidence="6">
    <location>
        <begin position="103"/>
        <end position="121"/>
    </location>
</feature>
<reference evidence="8" key="1">
    <citation type="journal article" date="2023" name="DNA Res.">
        <title>Chromosome-level genome assembly of Phrynocephalus forsythii using third-generation DNA sequencing and Hi-C analysis.</title>
        <authorList>
            <person name="Qi Y."/>
            <person name="Zhao W."/>
            <person name="Zhao Y."/>
            <person name="Niu C."/>
            <person name="Cao S."/>
            <person name="Zhang Y."/>
        </authorList>
    </citation>
    <scope>NUCLEOTIDE SEQUENCE</scope>
    <source>
        <tissue evidence="8">Muscle</tissue>
    </source>
</reference>
<dbReference type="Proteomes" id="UP001142489">
    <property type="component" value="Unassembled WGS sequence"/>
</dbReference>
<dbReference type="GO" id="GO:0007399">
    <property type="term" value="P:nervous system development"/>
    <property type="evidence" value="ECO:0007669"/>
    <property type="project" value="TreeGrafter"/>
</dbReference>
<feature type="transmembrane region" description="Helical" evidence="6">
    <location>
        <begin position="71"/>
        <end position="91"/>
    </location>
</feature>
<accession>A0A9Q0Y4Z0</accession>
<feature type="transmembrane region" description="Helical" evidence="6">
    <location>
        <begin position="27"/>
        <end position="51"/>
    </location>
</feature>
<dbReference type="InterPro" id="IPR050846">
    <property type="entry name" value="TLCD"/>
</dbReference>
<dbReference type="GO" id="GO:0055088">
    <property type="term" value="P:lipid homeostasis"/>
    <property type="evidence" value="ECO:0007669"/>
    <property type="project" value="TreeGrafter"/>
</dbReference>
<dbReference type="GO" id="GO:0016020">
    <property type="term" value="C:membrane"/>
    <property type="evidence" value="ECO:0007669"/>
    <property type="project" value="UniProtKB-SubCell"/>
</dbReference>
<dbReference type="InterPro" id="IPR006634">
    <property type="entry name" value="TLC-dom"/>
</dbReference>
<keyword evidence="4 5" id="KW-0472">Membrane</keyword>
<evidence type="ECO:0000313" key="9">
    <source>
        <dbReference type="Proteomes" id="UP001142489"/>
    </source>
</evidence>
<dbReference type="PROSITE" id="PS50922">
    <property type="entry name" value="TLC"/>
    <property type="match status" value="1"/>
</dbReference>